<protein>
    <submittedName>
        <fullName evidence="1">Uncharacterized protein</fullName>
    </submittedName>
</protein>
<organism evidence="1 2">
    <name type="scientific">Hibiscus sabdariffa</name>
    <name type="common">roselle</name>
    <dbReference type="NCBI Taxonomy" id="183260"/>
    <lineage>
        <taxon>Eukaryota</taxon>
        <taxon>Viridiplantae</taxon>
        <taxon>Streptophyta</taxon>
        <taxon>Embryophyta</taxon>
        <taxon>Tracheophyta</taxon>
        <taxon>Spermatophyta</taxon>
        <taxon>Magnoliopsida</taxon>
        <taxon>eudicotyledons</taxon>
        <taxon>Gunneridae</taxon>
        <taxon>Pentapetalae</taxon>
        <taxon>rosids</taxon>
        <taxon>malvids</taxon>
        <taxon>Malvales</taxon>
        <taxon>Malvaceae</taxon>
        <taxon>Malvoideae</taxon>
        <taxon>Hibiscus</taxon>
    </lineage>
</organism>
<accession>A0ABR2FQ06</accession>
<evidence type="ECO:0000313" key="1">
    <source>
        <dbReference type="EMBL" id="KAK8584215.1"/>
    </source>
</evidence>
<reference evidence="1 2" key="1">
    <citation type="journal article" date="2024" name="G3 (Bethesda)">
        <title>Genome assembly of Hibiscus sabdariffa L. provides insights into metabolisms of medicinal natural products.</title>
        <authorList>
            <person name="Kim T."/>
        </authorList>
    </citation>
    <scope>NUCLEOTIDE SEQUENCE [LARGE SCALE GENOMIC DNA]</scope>
    <source>
        <strain evidence="1">TK-2024</strain>
        <tissue evidence="1">Old leaves</tissue>
    </source>
</reference>
<keyword evidence="2" id="KW-1185">Reference proteome</keyword>
<evidence type="ECO:0000313" key="2">
    <source>
        <dbReference type="Proteomes" id="UP001472677"/>
    </source>
</evidence>
<dbReference type="EMBL" id="JBBPBM010000005">
    <property type="protein sequence ID" value="KAK8584215.1"/>
    <property type="molecule type" value="Genomic_DNA"/>
</dbReference>
<proteinExistence type="predicted"/>
<comment type="caution">
    <text evidence="1">The sequence shown here is derived from an EMBL/GenBank/DDBJ whole genome shotgun (WGS) entry which is preliminary data.</text>
</comment>
<dbReference type="Proteomes" id="UP001472677">
    <property type="component" value="Unassembled WGS sequence"/>
</dbReference>
<sequence length="164" mass="18853">MHVMADAVVQSRSDPHLIFANYNFQVEKKHGLPQSPHFSVCSTPFFRDWELRPIMSFFKVYALGKLDQLGSRRSKKQTMVHEVTGDEKFKLKMRTIPSQIPGLKGLGGDAKTPDAPRAVVLDQLIGYLRSYFLYVQQRDMYMSDLFKKLLPTSALKFPPFLAHF</sequence>
<name>A0ABR2FQ06_9ROSI</name>
<gene>
    <name evidence="1" type="ORF">V6N12_068461</name>
</gene>